<accession>A0A6P6YI09</accession>
<sequence length="293" mass="33512">MNDLTTNGKKPDLIPEDEGLVELNGFPIHWQKFGNGPMIVLLIPGALGTAKSDFYKQLTGKTAFDFNRYTFIAVELPGWGKSRPPKRPYGIDVYDTDVKCCMQLMDHLNYHSYSVLGWSDGAKVAILLAILQPSKIQSVAASGIYVYGDSKNILPFLKTQKIETWDKTMREHYEDVYGPELLQQLWDNHCNWCRDIHATIMAVHAAKPELKDLKFAIHNDLMNGLGRIRCPVLIIHGDKDPLIPMDQPLYCQERIANCTLRRFPNASHNVHQTHTEEFRQLIDQFFEDSGDFY</sequence>
<dbReference type="RefSeq" id="XP_027205168.1">
    <property type="nucleotide sequence ID" value="XM_027349367.1"/>
</dbReference>
<dbReference type="SUPFAM" id="SSF53474">
    <property type="entry name" value="alpha/beta-Hydrolases"/>
    <property type="match status" value="1"/>
</dbReference>
<feature type="domain" description="AB hydrolase-1" evidence="1">
    <location>
        <begin position="40"/>
        <end position="273"/>
    </location>
</feature>
<dbReference type="OrthoDB" id="19657at2759"/>
<keyword evidence="2" id="KW-1185">Reference proteome</keyword>
<reference evidence="3" key="1">
    <citation type="submission" date="2025-08" db="UniProtKB">
        <authorList>
            <consortium name="RefSeq"/>
        </authorList>
    </citation>
    <scope>IDENTIFICATION</scope>
    <source>
        <strain evidence="3">Airmid</strain>
    </source>
</reference>
<dbReference type="GO" id="GO:0017171">
    <property type="term" value="F:serine hydrolase activity"/>
    <property type="evidence" value="ECO:0007669"/>
    <property type="project" value="TreeGrafter"/>
</dbReference>
<dbReference type="Proteomes" id="UP000515146">
    <property type="component" value="Unplaced"/>
</dbReference>
<name>A0A6P6YI09_DERPT</name>
<gene>
    <name evidence="3" type="primary">LOC113798784</name>
</gene>
<dbReference type="PRINTS" id="PR00111">
    <property type="entry name" value="ABHYDROLASE"/>
</dbReference>
<dbReference type="InterPro" id="IPR029058">
    <property type="entry name" value="AB_hydrolase_fold"/>
</dbReference>
<dbReference type="InParanoid" id="A0A6P6YI09"/>
<dbReference type="AlphaFoldDB" id="A0A6P6YI09"/>
<dbReference type="Gene3D" id="3.40.50.1820">
    <property type="entry name" value="alpha/beta hydrolase"/>
    <property type="match status" value="1"/>
</dbReference>
<protein>
    <submittedName>
        <fullName evidence="3">Valacyclovir hydrolase-like</fullName>
    </submittedName>
</protein>
<organism evidence="2 3">
    <name type="scientific">Dermatophagoides pteronyssinus</name>
    <name type="common">European house dust mite</name>
    <dbReference type="NCBI Taxonomy" id="6956"/>
    <lineage>
        <taxon>Eukaryota</taxon>
        <taxon>Metazoa</taxon>
        <taxon>Ecdysozoa</taxon>
        <taxon>Arthropoda</taxon>
        <taxon>Chelicerata</taxon>
        <taxon>Arachnida</taxon>
        <taxon>Acari</taxon>
        <taxon>Acariformes</taxon>
        <taxon>Sarcoptiformes</taxon>
        <taxon>Astigmata</taxon>
        <taxon>Psoroptidia</taxon>
        <taxon>Analgoidea</taxon>
        <taxon>Pyroglyphidae</taxon>
        <taxon>Dermatophagoidinae</taxon>
        <taxon>Dermatophagoides</taxon>
    </lineage>
</organism>
<evidence type="ECO:0000313" key="3">
    <source>
        <dbReference type="RefSeq" id="XP_027205168.1"/>
    </source>
</evidence>
<dbReference type="OMA" id="PKRPYGI"/>
<dbReference type="KEGG" id="dpte:113798784"/>
<evidence type="ECO:0000313" key="2">
    <source>
        <dbReference type="Proteomes" id="UP000515146"/>
    </source>
</evidence>
<dbReference type="Pfam" id="PF00561">
    <property type="entry name" value="Abhydrolase_1"/>
    <property type="match status" value="1"/>
</dbReference>
<dbReference type="PANTHER" id="PTHR46331:SF2">
    <property type="entry name" value="VALACYCLOVIR HYDROLASE"/>
    <property type="match status" value="1"/>
</dbReference>
<evidence type="ECO:0000259" key="1">
    <source>
        <dbReference type="Pfam" id="PF00561"/>
    </source>
</evidence>
<dbReference type="InterPro" id="IPR000073">
    <property type="entry name" value="AB_hydrolase_1"/>
</dbReference>
<proteinExistence type="predicted"/>
<dbReference type="PANTHER" id="PTHR46331">
    <property type="entry name" value="VALACYCLOVIR HYDROLASE"/>
    <property type="match status" value="1"/>
</dbReference>